<organism evidence="2 3">
    <name type="scientific">Candidatus Marsarchaeota G2 archaeon OSP_D</name>
    <dbReference type="NCBI Taxonomy" id="1978157"/>
    <lineage>
        <taxon>Archaea</taxon>
        <taxon>Candidatus Marsarchaeota</taxon>
        <taxon>Candidatus Marsarchaeota group 2</taxon>
    </lineage>
</organism>
<keyword evidence="1" id="KW-1133">Transmembrane helix</keyword>
<feature type="transmembrane region" description="Helical" evidence="1">
    <location>
        <begin position="306"/>
        <end position="327"/>
    </location>
</feature>
<dbReference type="AlphaFoldDB" id="A0A2R6B179"/>
<evidence type="ECO:0000313" key="3">
    <source>
        <dbReference type="Proteomes" id="UP000240322"/>
    </source>
</evidence>
<feature type="transmembrane region" description="Helical" evidence="1">
    <location>
        <begin position="184"/>
        <end position="207"/>
    </location>
</feature>
<name>A0A2R6B179_9ARCH</name>
<dbReference type="EMBL" id="NEXE01000005">
    <property type="protein sequence ID" value="PSN92366.1"/>
    <property type="molecule type" value="Genomic_DNA"/>
</dbReference>
<evidence type="ECO:0008006" key="4">
    <source>
        <dbReference type="Google" id="ProtNLM"/>
    </source>
</evidence>
<reference evidence="2 3" key="1">
    <citation type="submission" date="2017-04" db="EMBL/GenBank/DDBJ databases">
        <title>Novel microbial lineages endemic to geothermal iron-oxide mats fill important gaps in the evolutionary history of Archaea.</title>
        <authorList>
            <person name="Jay Z.J."/>
            <person name="Beam J.P."/>
            <person name="Dlakic M."/>
            <person name="Rusch D.B."/>
            <person name="Kozubal M.A."/>
            <person name="Inskeep W.P."/>
        </authorList>
    </citation>
    <scope>NUCLEOTIDE SEQUENCE [LARGE SCALE GENOMIC DNA]</scope>
    <source>
        <strain evidence="2">OSP_D</strain>
    </source>
</reference>
<feature type="transmembrane region" description="Helical" evidence="1">
    <location>
        <begin position="12"/>
        <end position="35"/>
    </location>
</feature>
<comment type="caution">
    <text evidence="2">The sequence shown here is derived from an EMBL/GenBank/DDBJ whole genome shotgun (WGS) entry which is preliminary data.</text>
</comment>
<accession>A0A2R6B179</accession>
<feature type="transmembrane region" description="Helical" evidence="1">
    <location>
        <begin position="219"/>
        <end position="239"/>
    </location>
</feature>
<gene>
    <name evidence="2" type="ORF">B9Q03_01190</name>
</gene>
<keyword evidence="1" id="KW-0472">Membrane</keyword>
<sequence length="462" mass="51990">MLEVWVRRRSTDLVLYILSFVVPFTVYALTLNGYYASDHPNSMLDLQYSLLVNHTPILPSWMASNSVDVSLYHGVYSSAIAPGASILSAPFGAVGILLDKQFTLFGWQRLFDELFVALCASLSSLLVFRVARMFWGAKASFFASLTFSFGTLVWPYATVLFQHDVATLFVLLGAYFSLRGKPRSAGFTLGVAMLVDYTATLFFIPYVWLAQKKWGLRGVVNLSLGCVLSGWTGLAYNFWVFKNPLIFPEEYWVGAHGSLFSRFTPSLAPEHFALLLFSPYRGLALFSPILVVGAVSLYHMSRSPKLYEAVVFFASLFTVNLVFYSFWGDWRGGLSYGPRFMVDSTPFLAIPIAGLVEGCRQNWVKPPVFALYAYSVFVQAIGSFTDVFSGYGGWRFYQPFDYNLGLLLRGRLSVWWIDIGVGEPLYVKYVFVLCTIVIVYTLGALALWGFGFPAFRWLNRPR</sequence>
<keyword evidence="1" id="KW-0812">Transmembrane</keyword>
<feature type="transmembrane region" description="Helical" evidence="1">
    <location>
        <begin position="429"/>
        <end position="455"/>
    </location>
</feature>
<evidence type="ECO:0000256" key="1">
    <source>
        <dbReference type="SAM" id="Phobius"/>
    </source>
</evidence>
<feature type="transmembrane region" description="Helical" evidence="1">
    <location>
        <begin position="134"/>
        <end position="154"/>
    </location>
</feature>
<feature type="transmembrane region" description="Helical" evidence="1">
    <location>
        <begin position="369"/>
        <end position="388"/>
    </location>
</feature>
<proteinExistence type="predicted"/>
<evidence type="ECO:0000313" key="2">
    <source>
        <dbReference type="EMBL" id="PSN92366.1"/>
    </source>
</evidence>
<feature type="transmembrane region" description="Helical" evidence="1">
    <location>
        <begin position="280"/>
        <end position="299"/>
    </location>
</feature>
<feature type="transmembrane region" description="Helical" evidence="1">
    <location>
        <begin position="75"/>
        <end position="98"/>
    </location>
</feature>
<dbReference type="Proteomes" id="UP000240322">
    <property type="component" value="Unassembled WGS sequence"/>
</dbReference>
<protein>
    <recommendedName>
        <fullName evidence="4">Glycosyltransferase RgtA/B/C/D-like domain-containing protein</fullName>
    </recommendedName>
</protein>